<evidence type="ECO:0000313" key="6">
    <source>
        <dbReference type="EMBL" id="KAJ7627088.1"/>
    </source>
</evidence>
<dbReference type="Proteomes" id="UP001221142">
    <property type="component" value="Unassembled WGS sequence"/>
</dbReference>
<feature type="domain" description="MYND-type" evidence="5">
    <location>
        <begin position="530"/>
        <end position="563"/>
    </location>
</feature>
<dbReference type="Gene3D" id="6.10.140.2220">
    <property type="match status" value="1"/>
</dbReference>
<evidence type="ECO:0000259" key="5">
    <source>
        <dbReference type="PROSITE" id="PS50865"/>
    </source>
</evidence>
<evidence type="ECO:0000256" key="1">
    <source>
        <dbReference type="ARBA" id="ARBA00022723"/>
    </source>
</evidence>
<dbReference type="Pfam" id="PF01753">
    <property type="entry name" value="zf-MYND"/>
    <property type="match status" value="1"/>
</dbReference>
<dbReference type="AlphaFoldDB" id="A0AAD7BPT2"/>
<accession>A0AAD7BPT2</accession>
<sequence length="570" mass="64887">MPPRPTEPGAVLDPKFKELIEAFSNMNNQVAPLELSLMRPGIADAILDPDLMTNLQAFMSSNQQVMPDVKKSMFKKGEKGTLDERIAERCEFARMGVKLASLSGSPLMVKGPVPLRDPPVKDGMMYSVRAIERIVRKGYKPGKKCAEFSQLAYLFRRVRHLLRVFYNYYVGKRPHPDLIFCDWEKVADVGLTLHEIGICLQLDPPRLRAIMAGGGSDLEVFLLEEPFDVGIFRRAANFVDEALSADAEADDDQRWAAGKVENHADDDIAAHLFSWFIGDITVAFFLNENAHSGEDERRWAEKAIKRLVFWSTSVAYRKALGDPLTDAMRPIYWNTPALVKFSQAGGLGALFGDWTNSLCKDWCEEVLTKLPDAAWENQTPTSLQHVTRELQELLAHKGNILTTNPILVDAFFNMYRRYGLAPFRAASKAEAHNDPVIFYYIQHRIKGEDLPMRSREDWRKLLAEYVAMPRAARKRYSWANLSVSMQWACLDDRDYGCSFEGCKEREALEALREKRVRGMREAKIEERLEKWGSKPKACSACGWTAYCCGQCQKADWGRHKPECLKKRKKA</sequence>
<dbReference type="GO" id="GO:0008270">
    <property type="term" value="F:zinc ion binding"/>
    <property type="evidence" value="ECO:0007669"/>
    <property type="project" value="UniProtKB-KW"/>
</dbReference>
<organism evidence="6 7">
    <name type="scientific">Roridomyces roridus</name>
    <dbReference type="NCBI Taxonomy" id="1738132"/>
    <lineage>
        <taxon>Eukaryota</taxon>
        <taxon>Fungi</taxon>
        <taxon>Dikarya</taxon>
        <taxon>Basidiomycota</taxon>
        <taxon>Agaricomycotina</taxon>
        <taxon>Agaricomycetes</taxon>
        <taxon>Agaricomycetidae</taxon>
        <taxon>Agaricales</taxon>
        <taxon>Marasmiineae</taxon>
        <taxon>Mycenaceae</taxon>
        <taxon>Roridomyces</taxon>
    </lineage>
</organism>
<keyword evidence="3" id="KW-0862">Zinc</keyword>
<dbReference type="PROSITE" id="PS50865">
    <property type="entry name" value="ZF_MYND_2"/>
    <property type="match status" value="1"/>
</dbReference>
<evidence type="ECO:0000256" key="2">
    <source>
        <dbReference type="ARBA" id="ARBA00022771"/>
    </source>
</evidence>
<evidence type="ECO:0000256" key="3">
    <source>
        <dbReference type="ARBA" id="ARBA00022833"/>
    </source>
</evidence>
<proteinExistence type="predicted"/>
<dbReference type="InterPro" id="IPR002893">
    <property type="entry name" value="Znf_MYND"/>
</dbReference>
<keyword evidence="7" id="KW-1185">Reference proteome</keyword>
<comment type="caution">
    <text evidence="6">The sequence shown here is derived from an EMBL/GenBank/DDBJ whole genome shotgun (WGS) entry which is preliminary data.</text>
</comment>
<keyword evidence="1" id="KW-0479">Metal-binding</keyword>
<evidence type="ECO:0000256" key="4">
    <source>
        <dbReference type="PROSITE-ProRule" id="PRU00134"/>
    </source>
</evidence>
<name>A0AAD7BPT2_9AGAR</name>
<reference evidence="6" key="1">
    <citation type="submission" date="2023-03" db="EMBL/GenBank/DDBJ databases">
        <title>Massive genome expansion in bonnet fungi (Mycena s.s.) driven by repeated elements and novel gene families across ecological guilds.</title>
        <authorList>
            <consortium name="Lawrence Berkeley National Laboratory"/>
            <person name="Harder C.B."/>
            <person name="Miyauchi S."/>
            <person name="Viragh M."/>
            <person name="Kuo A."/>
            <person name="Thoen E."/>
            <person name="Andreopoulos B."/>
            <person name="Lu D."/>
            <person name="Skrede I."/>
            <person name="Drula E."/>
            <person name="Henrissat B."/>
            <person name="Morin E."/>
            <person name="Kohler A."/>
            <person name="Barry K."/>
            <person name="LaButti K."/>
            <person name="Morin E."/>
            <person name="Salamov A."/>
            <person name="Lipzen A."/>
            <person name="Mereny Z."/>
            <person name="Hegedus B."/>
            <person name="Baldrian P."/>
            <person name="Stursova M."/>
            <person name="Weitz H."/>
            <person name="Taylor A."/>
            <person name="Grigoriev I.V."/>
            <person name="Nagy L.G."/>
            <person name="Martin F."/>
            <person name="Kauserud H."/>
        </authorList>
    </citation>
    <scope>NUCLEOTIDE SEQUENCE</scope>
    <source>
        <strain evidence="6">9284</strain>
    </source>
</reference>
<evidence type="ECO:0000313" key="7">
    <source>
        <dbReference type="Proteomes" id="UP001221142"/>
    </source>
</evidence>
<gene>
    <name evidence="6" type="ORF">FB45DRAFT_795291</name>
</gene>
<keyword evidence="2 4" id="KW-0863">Zinc-finger</keyword>
<dbReference type="SUPFAM" id="SSF144232">
    <property type="entry name" value="HIT/MYND zinc finger-like"/>
    <property type="match status" value="1"/>
</dbReference>
<dbReference type="EMBL" id="JARKIF010000011">
    <property type="protein sequence ID" value="KAJ7627088.1"/>
    <property type="molecule type" value="Genomic_DNA"/>
</dbReference>
<protein>
    <recommendedName>
        <fullName evidence="5">MYND-type domain-containing protein</fullName>
    </recommendedName>
</protein>